<dbReference type="RefSeq" id="WP_131893633.1">
    <property type="nucleotide sequence ID" value="NZ_SMKU01000065.1"/>
</dbReference>
<organism evidence="1 2">
    <name type="scientific">Actinomadura rubrisoli</name>
    <dbReference type="NCBI Taxonomy" id="2530368"/>
    <lineage>
        <taxon>Bacteria</taxon>
        <taxon>Bacillati</taxon>
        <taxon>Actinomycetota</taxon>
        <taxon>Actinomycetes</taxon>
        <taxon>Streptosporangiales</taxon>
        <taxon>Thermomonosporaceae</taxon>
        <taxon>Actinomadura</taxon>
    </lineage>
</organism>
<protein>
    <submittedName>
        <fullName evidence="1">Uncharacterized protein</fullName>
    </submittedName>
</protein>
<accession>A0A4R5BNE8</accession>
<gene>
    <name evidence="1" type="ORF">E1298_15290</name>
</gene>
<name>A0A4R5BNE8_9ACTN</name>
<proteinExistence type="predicted"/>
<sequence>MDNTGWTYERGTNEKAETTDTARFACHDHDLDSGVLPVADAWEFACAHLAESHPDELEVLTTS</sequence>
<comment type="caution">
    <text evidence="1">The sequence shown here is derived from an EMBL/GenBank/DDBJ whole genome shotgun (WGS) entry which is preliminary data.</text>
</comment>
<dbReference type="AlphaFoldDB" id="A0A4R5BNE8"/>
<evidence type="ECO:0000313" key="2">
    <source>
        <dbReference type="Proteomes" id="UP000294513"/>
    </source>
</evidence>
<reference evidence="1 2" key="1">
    <citation type="submission" date="2019-03" db="EMBL/GenBank/DDBJ databases">
        <title>Draft genome sequences of novel Actinobacteria.</title>
        <authorList>
            <person name="Sahin N."/>
            <person name="Ay H."/>
            <person name="Saygin H."/>
        </authorList>
    </citation>
    <scope>NUCLEOTIDE SEQUENCE [LARGE SCALE GENOMIC DNA]</scope>
    <source>
        <strain evidence="1 2">H3C3</strain>
    </source>
</reference>
<dbReference type="Proteomes" id="UP000294513">
    <property type="component" value="Unassembled WGS sequence"/>
</dbReference>
<dbReference type="OrthoDB" id="9892891at2"/>
<evidence type="ECO:0000313" key="1">
    <source>
        <dbReference type="EMBL" id="TDD88371.1"/>
    </source>
</evidence>
<dbReference type="EMBL" id="SMKU01000065">
    <property type="protein sequence ID" value="TDD88371.1"/>
    <property type="molecule type" value="Genomic_DNA"/>
</dbReference>
<keyword evidence="2" id="KW-1185">Reference proteome</keyword>